<proteinExistence type="predicted"/>
<gene>
    <name evidence="2" type="ORF">DI626_01065</name>
</gene>
<accession>A0A2W5A6B3</accession>
<dbReference type="EMBL" id="QFNK01000009">
    <property type="protein sequence ID" value="PZO88732.1"/>
    <property type="molecule type" value="Genomic_DNA"/>
</dbReference>
<evidence type="ECO:0000313" key="3">
    <source>
        <dbReference type="Proteomes" id="UP000249557"/>
    </source>
</evidence>
<keyword evidence="1" id="KW-1133">Transmembrane helix</keyword>
<protein>
    <submittedName>
        <fullName evidence="2">Uncharacterized protein</fullName>
    </submittedName>
</protein>
<sequence>MTDLSALTQRNARVESDKAWETSWTRRLCIASFTYVFLVFYLPLLGLEKSYVHATVPVLGYLFSTMTLPFIKKWWMGKIYQKKD</sequence>
<evidence type="ECO:0000313" key="2">
    <source>
        <dbReference type="EMBL" id="PZO88732.1"/>
    </source>
</evidence>
<comment type="caution">
    <text evidence="2">The sequence shown here is derived from an EMBL/GenBank/DDBJ whole genome shotgun (WGS) entry which is preliminary data.</text>
</comment>
<feature type="transmembrane region" description="Helical" evidence="1">
    <location>
        <begin position="28"/>
        <end position="45"/>
    </location>
</feature>
<dbReference type="AlphaFoldDB" id="A0A2W5A6B3"/>
<dbReference type="Proteomes" id="UP000249557">
    <property type="component" value="Unassembled WGS sequence"/>
</dbReference>
<keyword evidence="1" id="KW-0812">Transmembrane</keyword>
<keyword evidence="1" id="KW-0472">Membrane</keyword>
<name>A0A2W5A6B3_9BACT</name>
<evidence type="ECO:0000256" key="1">
    <source>
        <dbReference type="SAM" id="Phobius"/>
    </source>
</evidence>
<reference evidence="2 3" key="1">
    <citation type="submission" date="2017-08" db="EMBL/GenBank/DDBJ databases">
        <title>Infants hospitalized years apart are colonized by the same room-sourced microbial strains.</title>
        <authorList>
            <person name="Brooks B."/>
            <person name="Olm M.R."/>
            <person name="Firek B.A."/>
            <person name="Baker R."/>
            <person name="Thomas B.C."/>
            <person name="Morowitz M.J."/>
            <person name="Banfield J.F."/>
        </authorList>
    </citation>
    <scope>NUCLEOTIDE SEQUENCE [LARGE SCALE GENOMIC DNA]</scope>
    <source>
        <strain evidence="2">S2_018_000_R2_104</strain>
    </source>
</reference>
<feature type="transmembrane region" description="Helical" evidence="1">
    <location>
        <begin position="51"/>
        <end position="71"/>
    </location>
</feature>
<organism evidence="2 3">
    <name type="scientific">Micavibrio aeruginosavorus</name>
    <dbReference type="NCBI Taxonomy" id="349221"/>
    <lineage>
        <taxon>Bacteria</taxon>
        <taxon>Pseudomonadati</taxon>
        <taxon>Bdellovibrionota</taxon>
        <taxon>Bdellovibrionia</taxon>
        <taxon>Bdellovibrionales</taxon>
        <taxon>Pseudobdellovibrionaceae</taxon>
        <taxon>Micavibrio</taxon>
    </lineage>
</organism>